<organism evidence="1 2">
    <name type="scientific">Glaciihabitans arcticus</name>
    <dbReference type="NCBI Taxonomy" id="2668039"/>
    <lineage>
        <taxon>Bacteria</taxon>
        <taxon>Bacillati</taxon>
        <taxon>Actinomycetota</taxon>
        <taxon>Actinomycetes</taxon>
        <taxon>Micrococcales</taxon>
        <taxon>Microbacteriaceae</taxon>
        <taxon>Glaciihabitans</taxon>
    </lineage>
</organism>
<sequence length="272" mass="30318">MAFAPRIINVATSWYEESSLPKFENPPVAETAMGVEFSPVEGLGFIGLTRLQERWAQRFPILTEMGGMPPTYDSAPPFEFVQGTPPVRVWAEGIEDGLLVQTQADRLILNWRHNFTPAPYPGYHMLRAEYEALWNQFLEFLGEFNLRAPAPIAAEYTYVNNVQLNQGETYADVISVIAHPERELPGDDMGTRFQFTRGVAPSEENPYPAQIWVAGEPFQGDPSVLLLNVTTKVLFAAGGEPLHAIDIAHALSSHTFANITSESKHADWSREA</sequence>
<protein>
    <submittedName>
        <fullName evidence="1">TIGR04255 family protein</fullName>
    </submittedName>
</protein>
<evidence type="ECO:0000313" key="2">
    <source>
        <dbReference type="Proteomes" id="UP000294194"/>
    </source>
</evidence>
<name>A0A4Q9GSL5_9MICO</name>
<dbReference type="InterPro" id="IPR026349">
    <property type="entry name" value="CHP04255"/>
</dbReference>
<dbReference type="NCBIfam" id="TIGR04255">
    <property type="entry name" value="sporadTIGR04255"/>
    <property type="match status" value="1"/>
</dbReference>
<comment type="caution">
    <text evidence="1">The sequence shown here is derived from an EMBL/GenBank/DDBJ whole genome shotgun (WGS) entry which is preliminary data.</text>
</comment>
<keyword evidence="2" id="KW-1185">Reference proteome</keyword>
<dbReference type="AlphaFoldDB" id="A0A4Q9GSL5"/>
<evidence type="ECO:0000313" key="1">
    <source>
        <dbReference type="EMBL" id="TBN57585.1"/>
    </source>
</evidence>
<reference evidence="2" key="1">
    <citation type="submission" date="2019-02" db="EMBL/GenBank/DDBJ databases">
        <title>Glaciihabitans arcticus sp. nov., a psychrotolerant bacterium isolated from polar soil.</title>
        <authorList>
            <person name="Dahal R.H."/>
        </authorList>
    </citation>
    <scope>NUCLEOTIDE SEQUENCE [LARGE SCALE GENOMIC DNA]</scope>
    <source>
        <strain evidence="2">RP-3-7</strain>
    </source>
</reference>
<dbReference type="Proteomes" id="UP000294194">
    <property type="component" value="Unassembled WGS sequence"/>
</dbReference>
<accession>A0A4Q9GSL5</accession>
<gene>
    <name evidence="1" type="ORF">EYE40_09395</name>
</gene>
<proteinExistence type="predicted"/>
<dbReference type="EMBL" id="SISG01000001">
    <property type="protein sequence ID" value="TBN57585.1"/>
    <property type="molecule type" value="Genomic_DNA"/>
</dbReference>